<dbReference type="Pfam" id="PF05593">
    <property type="entry name" value="RHS_repeat"/>
    <property type="match status" value="1"/>
</dbReference>
<organism evidence="4 5">
    <name type="scientific">Methylomonas koyamae</name>
    <dbReference type="NCBI Taxonomy" id="702114"/>
    <lineage>
        <taxon>Bacteria</taxon>
        <taxon>Pseudomonadati</taxon>
        <taxon>Pseudomonadota</taxon>
        <taxon>Gammaproteobacteria</taxon>
        <taxon>Methylococcales</taxon>
        <taxon>Methylococcaceae</taxon>
        <taxon>Methylomonas</taxon>
    </lineage>
</organism>
<evidence type="ECO:0000313" key="4">
    <source>
        <dbReference type="EMBL" id="OAI24402.1"/>
    </source>
</evidence>
<dbReference type="InterPro" id="IPR050708">
    <property type="entry name" value="T6SS_VgrG/RHS"/>
</dbReference>
<dbReference type="InterPro" id="IPR031325">
    <property type="entry name" value="RHS_repeat"/>
</dbReference>
<feature type="domain" description="Teneurin-like YD-shell" evidence="3">
    <location>
        <begin position="279"/>
        <end position="559"/>
    </location>
</feature>
<dbReference type="PANTHER" id="PTHR32305">
    <property type="match status" value="1"/>
</dbReference>
<evidence type="ECO:0000256" key="2">
    <source>
        <dbReference type="SAM" id="MobiDB-lite"/>
    </source>
</evidence>
<dbReference type="Pfam" id="PF25023">
    <property type="entry name" value="TEN_YD-shell"/>
    <property type="match status" value="1"/>
</dbReference>
<gene>
    <name evidence="4" type="ORF">A1355_20720</name>
</gene>
<name>A0A177P2U2_9GAMM</name>
<protein>
    <recommendedName>
        <fullName evidence="3">Teneurin-like YD-shell domain-containing protein</fullName>
    </recommendedName>
</protein>
<dbReference type="OrthoDB" id="5573232at2"/>
<dbReference type="NCBIfam" id="TIGR01643">
    <property type="entry name" value="YD_repeat_2x"/>
    <property type="match status" value="2"/>
</dbReference>
<feature type="compositionally biased region" description="Low complexity" evidence="2">
    <location>
        <begin position="1"/>
        <end position="14"/>
    </location>
</feature>
<evidence type="ECO:0000259" key="3">
    <source>
        <dbReference type="Pfam" id="PF25023"/>
    </source>
</evidence>
<dbReference type="AlphaFoldDB" id="A0A177P2U2"/>
<dbReference type="Gene3D" id="2.180.10.10">
    <property type="entry name" value="RHS repeat-associated core"/>
    <property type="match status" value="2"/>
</dbReference>
<dbReference type="EMBL" id="LUUK01000048">
    <property type="protein sequence ID" value="OAI24402.1"/>
    <property type="molecule type" value="Genomic_DNA"/>
</dbReference>
<dbReference type="STRING" id="702114.A1355_20720"/>
<comment type="caution">
    <text evidence="4">The sequence shown here is derived from an EMBL/GenBank/DDBJ whole genome shotgun (WGS) entry which is preliminary data.</text>
</comment>
<dbReference type="PANTHER" id="PTHR32305:SF15">
    <property type="entry name" value="PROTEIN RHSA-RELATED"/>
    <property type="match status" value="1"/>
</dbReference>
<sequence length="783" mass="84683">MADTPTTNTTITATSRRSVDNGGRETLTDYDALGRPVKTVGPVHDALGLAGIRQVTETQYTALGDVQKIRAGYRTATGVETLTDQAIYAYDDFGRVIEQTDALGHTTRWVYDAHGQPVRRESANGHIVEWEYDHSRNGLLTRQTAKLNATDPAPHVTDYSYDELGQVTGVDAPEVSYDYSYDNAQRLASVTDSRGGKTISYRHSPGGLLDSLEDNEGGRQDYLYDAVGRLSAIQSAGERIDFLFDAGGRLQETAMANGYRSLYRYSADGNLQELINRTAGDNPVSRHQYGYDSLGRRNSHLETIAGTVTDYRYQYDTLDRLRTVSTQNGTTLTQVEAYAYDAYGNRRQRTAQDSSVRRYLYDAAQQLTQVRSGSDTGTLLTSYSYDNAGNQTQRSGGVNLTLAYDALDRLASASGAGLAESYRYDHQGRRIETVSNGTPTRFVYSGRDILSEYGANWNAAQAHYAYAGLDQPLLRNTPSGNAYYHADGLGSVVATSNAAGAVTASARYDAFGQTLAKTGTIPRYGYAGREPDQTGLIYYRARTYDPGLGRFGQRDPAGFADGINPYAYVGNNPISFSDPLGLSKQLPSIWTASTYPGSSQVISLNAPSGLSSTKAGGIASSGSALAIAGAIARSPVSGPGDYLMAAAIIATTAYNAEKNSSNTRPSEDNTKVYLTYTRENPVTHQIYSGRTSGYSYESTQQILNRRAQGQPLLNTEGFSAPVLDKSSTSYFAIRGREQMLIEANGGAQSAGGTSRNMINGISPINPLGPTYRSSAIYEFGAVR</sequence>
<dbReference type="NCBIfam" id="TIGR03696">
    <property type="entry name" value="Rhs_assc_core"/>
    <property type="match status" value="1"/>
</dbReference>
<reference evidence="5" key="1">
    <citation type="submission" date="2016-03" db="EMBL/GenBank/DDBJ databases">
        <authorList>
            <person name="Heylen K."/>
            <person name="De Vos P."/>
            <person name="Vekeman B."/>
        </authorList>
    </citation>
    <scope>NUCLEOTIDE SEQUENCE [LARGE SCALE GENOMIC DNA]</scope>
    <source>
        <strain evidence="5">R-45383</strain>
    </source>
</reference>
<dbReference type="InterPro" id="IPR006530">
    <property type="entry name" value="YD"/>
</dbReference>
<evidence type="ECO:0000313" key="5">
    <source>
        <dbReference type="Proteomes" id="UP000077628"/>
    </source>
</evidence>
<evidence type="ECO:0000256" key="1">
    <source>
        <dbReference type="ARBA" id="ARBA00022737"/>
    </source>
</evidence>
<feature type="region of interest" description="Disordered" evidence="2">
    <location>
        <begin position="1"/>
        <end position="25"/>
    </location>
</feature>
<proteinExistence type="predicted"/>
<keyword evidence="1" id="KW-0677">Repeat</keyword>
<dbReference type="InterPro" id="IPR022385">
    <property type="entry name" value="Rhs_assc_core"/>
</dbReference>
<keyword evidence="5" id="KW-1185">Reference proteome</keyword>
<dbReference type="InterPro" id="IPR056823">
    <property type="entry name" value="TEN-like_YD-shell"/>
</dbReference>
<dbReference type="Proteomes" id="UP000077628">
    <property type="component" value="Unassembled WGS sequence"/>
</dbReference>
<accession>A0A177P2U2</accession>